<dbReference type="RefSeq" id="WP_281765915.1">
    <property type="nucleotide sequence ID" value="NZ_BRVO01000003.1"/>
</dbReference>
<sequence>MNKVLFFMLLGGLMISAKANSQIVVVHRAPRVYYRPVVRPVVRRVPPPVPVVVHPVVVRVLPPHRVVYYAGIPYYYAAGVFYIQVENTDTYKVVEAPAGVIVEVLPEGAQQKVIDDEVYYVAEGVYYKVVKVDGSKKYRVVQL</sequence>
<name>A0ABQ5MLQ6_9FLAO</name>
<evidence type="ECO:0000256" key="1">
    <source>
        <dbReference type="SAM" id="SignalP"/>
    </source>
</evidence>
<evidence type="ECO:0000313" key="3">
    <source>
        <dbReference type="Proteomes" id="UP001143543"/>
    </source>
</evidence>
<gene>
    <name evidence="2" type="ORF">Y10_26550</name>
</gene>
<reference evidence="2" key="1">
    <citation type="submission" date="2022-07" db="EMBL/GenBank/DDBJ databases">
        <title>Taxonomy of Novel Oxalotrophic and Methylotrophic Bacteria.</title>
        <authorList>
            <person name="Sahin N."/>
            <person name="Tani A."/>
        </authorList>
    </citation>
    <scope>NUCLEOTIDE SEQUENCE</scope>
    <source>
        <strain evidence="2">Y10</strain>
    </source>
</reference>
<dbReference type="Proteomes" id="UP001143543">
    <property type="component" value="Unassembled WGS sequence"/>
</dbReference>
<protein>
    <recommendedName>
        <fullName evidence="4">DUF1236 domain-containing protein</fullName>
    </recommendedName>
</protein>
<organism evidence="2 3">
    <name type="scientific">Neptunitalea lumnitzerae</name>
    <dbReference type="NCBI Taxonomy" id="2965509"/>
    <lineage>
        <taxon>Bacteria</taxon>
        <taxon>Pseudomonadati</taxon>
        <taxon>Bacteroidota</taxon>
        <taxon>Flavobacteriia</taxon>
        <taxon>Flavobacteriales</taxon>
        <taxon>Flavobacteriaceae</taxon>
        <taxon>Neptunitalea</taxon>
    </lineage>
</organism>
<dbReference type="EMBL" id="BRVO01000003">
    <property type="protein sequence ID" value="GLB50287.1"/>
    <property type="molecule type" value="Genomic_DNA"/>
</dbReference>
<feature type="chain" id="PRO_5047439663" description="DUF1236 domain-containing protein" evidence="1">
    <location>
        <begin position="20"/>
        <end position="143"/>
    </location>
</feature>
<accession>A0ABQ5MLQ6</accession>
<keyword evidence="1" id="KW-0732">Signal</keyword>
<comment type="caution">
    <text evidence="2">The sequence shown here is derived from an EMBL/GenBank/DDBJ whole genome shotgun (WGS) entry which is preliminary data.</text>
</comment>
<keyword evidence="3" id="KW-1185">Reference proteome</keyword>
<dbReference type="Pfam" id="PF20125">
    <property type="entry name" value="DUF6515"/>
    <property type="match status" value="1"/>
</dbReference>
<proteinExistence type="predicted"/>
<dbReference type="InterPro" id="IPR045398">
    <property type="entry name" value="DUF6515"/>
</dbReference>
<evidence type="ECO:0008006" key="4">
    <source>
        <dbReference type="Google" id="ProtNLM"/>
    </source>
</evidence>
<feature type="signal peptide" evidence="1">
    <location>
        <begin position="1"/>
        <end position="19"/>
    </location>
</feature>
<evidence type="ECO:0000313" key="2">
    <source>
        <dbReference type="EMBL" id="GLB50287.1"/>
    </source>
</evidence>